<dbReference type="AlphaFoldDB" id="A0A810L788"/>
<dbReference type="RefSeq" id="WP_030446398.1">
    <property type="nucleotide sequence ID" value="NZ_AP023354.1"/>
</dbReference>
<keyword evidence="1" id="KW-0472">Membrane</keyword>
<dbReference type="EMBL" id="AP023354">
    <property type="protein sequence ID" value="BCJ31009.1"/>
    <property type="molecule type" value="Genomic_DNA"/>
</dbReference>
<organism evidence="2 3">
    <name type="scientific">Actinocatenispora sera</name>
    <dbReference type="NCBI Taxonomy" id="390989"/>
    <lineage>
        <taxon>Bacteria</taxon>
        <taxon>Bacillati</taxon>
        <taxon>Actinomycetota</taxon>
        <taxon>Actinomycetes</taxon>
        <taxon>Micromonosporales</taxon>
        <taxon>Micromonosporaceae</taxon>
        <taxon>Actinocatenispora</taxon>
    </lineage>
</organism>
<gene>
    <name evidence="2" type="ORF">Asera_51170</name>
</gene>
<sequence>MSEPNDWWKRAERRAVRANRRRRLGRALLAPFRFVVAPRSPGVVAVTALLAVAAVLAGGYLWRHPGRLTDRFAAHQTTPPKPVTDPFVGTPAYDYRSGAAGITLPTPHAVGGYSASTVRTALDAVRTTLIRGHLDHRMLVDHDDSALLASLVAEDRHHAHRAVLQGNLGLRVADGARLSDRQARVKGALKVSITRERGTRYLTVTSNVVWAYAFRQASDPVVVHDRLVFWYLTGAHRTAAHRGLWVREYHEYLYDMDCAAADAGFLKPHPAIDPSASPGAGIADGAALYDPKHTMKIQNSCR</sequence>
<keyword evidence="1" id="KW-1133">Transmembrane helix</keyword>
<dbReference type="KEGG" id="aser:Asera_51170"/>
<keyword evidence="3" id="KW-1185">Reference proteome</keyword>
<dbReference type="Proteomes" id="UP000680750">
    <property type="component" value="Chromosome"/>
</dbReference>
<reference evidence="2" key="1">
    <citation type="submission" date="2020-08" db="EMBL/GenBank/DDBJ databases">
        <title>Whole genome shotgun sequence of Actinocatenispora sera NBRC 101916.</title>
        <authorList>
            <person name="Komaki H."/>
            <person name="Tamura T."/>
        </authorList>
    </citation>
    <scope>NUCLEOTIDE SEQUENCE</scope>
    <source>
        <strain evidence="2">NBRC 101916</strain>
    </source>
</reference>
<proteinExistence type="predicted"/>
<keyword evidence="1" id="KW-0812">Transmembrane</keyword>
<protein>
    <submittedName>
        <fullName evidence="2">Uncharacterized protein</fullName>
    </submittedName>
</protein>
<dbReference type="OrthoDB" id="4549522at2"/>
<name>A0A810L788_9ACTN</name>
<feature type="transmembrane region" description="Helical" evidence="1">
    <location>
        <begin position="42"/>
        <end position="62"/>
    </location>
</feature>
<evidence type="ECO:0000256" key="1">
    <source>
        <dbReference type="SAM" id="Phobius"/>
    </source>
</evidence>
<evidence type="ECO:0000313" key="3">
    <source>
        <dbReference type="Proteomes" id="UP000680750"/>
    </source>
</evidence>
<evidence type="ECO:0000313" key="2">
    <source>
        <dbReference type="EMBL" id="BCJ31009.1"/>
    </source>
</evidence>
<accession>A0A810L788</accession>